<evidence type="ECO:0000313" key="9">
    <source>
        <dbReference type="EMBL" id="CAH1112792.1"/>
    </source>
</evidence>
<dbReference type="PANTHER" id="PTHR11923">
    <property type="entry name" value="SCAVENGER RECEPTOR CLASS B TYPE-1 SR-B1"/>
    <property type="match status" value="1"/>
</dbReference>
<keyword evidence="5 8" id="KW-1133">Transmembrane helix</keyword>
<keyword evidence="10" id="KW-1185">Reference proteome</keyword>
<comment type="similarity">
    <text evidence="2">Belongs to the CD36 family.</text>
</comment>
<dbReference type="InterPro" id="IPR002159">
    <property type="entry name" value="CD36_fam"/>
</dbReference>
<dbReference type="AlphaFoldDB" id="A0A9P0GJ62"/>
<keyword evidence="4 8" id="KW-0812">Transmembrane</keyword>
<evidence type="ECO:0000256" key="3">
    <source>
        <dbReference type="ARBA" id="ARBA00022475"/>
    </source>
</evidence>
<dbReference type="GO" id="GO:0005044">
    <property type="term" value="F:scavenger receptor activity"/>
    <property type="evidence" value="ECO:0007669"/>
    <property type="project" value="TreeGrafter"/>
</dbReference>
<organism evidence="9 10">
    <name type="scientific">Psylliodes chrysocephalus</name>
    <dbReference type="NCBI Taxonomy" id="3402493"/>
    <lineage>
        <taxon>Eukaryota</taxon>
        <taxon>Metazoa</taxon>
        <taxon>Ecdysozoa</taxon>
        <taxon>Arthropoda</taxon>
        <taxon>Hexapoda</taxon>
        <taxon>Insecta</taxon>
        <taxon>Pterygota</taxon>
        <taxon>Neoptera</taxon>
        <taxon>Endopterygota</taxon>
        <taxon>Coleoptera</taxon>
        <taxon>Polyphaga</taxon>
        <taxon>Cucujiformia</taxon>
        <taxon>Chrysomeloidea</taxon>
        <taxon>Chrysomelidae</taxon>
        <taxon>Galerucinae</taxon>
        <taxon>Alticini</taxon>
        <taxon>Psylliodes</taxon>
    </lineage>
</organism>
<accession>A0A9P0GJ62</accession>
<comment type="subcellular location">
    <subcellularLocation>
        <location evidence="1">Cell membrane</location>
    </subcellularLocation>
</comment>
<keyword evidence="6 8" id="KW-0472">Membrane</keyword>
<evidence type="ECO:0000256" key="4">
    <source>
        <dbReference type="ARBA" id="ARBA00022692"/>
    </source>
</evidence>
<evidence type="ECO:0000256" key="5">
    <source>
        <dbReference type="ARBA" id="ARBA00022989"/>
    </source>
</evidence>
<evidence type="ECO:0000256" key="1">
    <source>
        <dbReference type="ARBA" id="ARBA00004236"/>
    </source>
</evidence>
<gene>
    <name evidence="9" type="ORF">PSYICH_LOCUS12949</name>
</gene>
<evidence type="ECO:0000256" key="7">
    <source>
        <dbReference type="ARBA" id="ARBA00023180"/>
    </source>
</evidence>
<evidence type="ECO:0000256" key="8">
    <source>
        <dbReference type="SAM" id="Phobius"/>
    </source>
</evidence>
<dbReference type="EMBL" id="OV651818">
    <property type="protein sequence ID" value="CAH1112792.1"/>
    <property type="molecule type" value="Genomic_DNA"/>
</dbReference>
<dbReference type="OrthoDB" id="514335at2759"/>
<evidence type="ECO:0000313" key="10">
    <source>
        <dbReference type="Proteomes" id="UP001153636"/>
    </source>
</evidence>
<feature type="transmembrane region" description="Helical" evidence="8">
    <location>
        <begin position="12"/>
        <end position="36"/>
    </location>
</feature>
<reference evidence="9" key="1">
    <citation type="submission" date="2022-01" db="EMBL/GenBank/DDBJ databases">
        <authorList>
            <person name="King R."/>
        </authorList>
    </citation>
    <scope>NUCLEOTIDE SEQUENCE</scope>
</reference>
<dbReference type="PANTHER" id="PTHR11923:SF93">
    <property type="entry name" value="GH07959P-RELATED"/>
    <property type="match status" value="1"/>
</dbReference>
<dbReference type="PRINTS" id="PR01609">
    <property type="entry name" value="CD36FAMILY"/>
</dbReference>
<dbReference type="Proteomes" id="UP001153636">
    <property type="component" value="Chromosome 6"/>
</dbReference>
<feature type="transmembrane region" description="Helical" evidence="8">
    <location>
        <begin position="444"/>
        <end position="467"/>
    </location>
</feature>
<dbReference type="Pfam" id="PF01130">
    <property type="entry name" value="CD36"/>
    <property type="match status" value="1"/>
</dbReference>
<keyword evidence="3" id="KW-1003">Cell membrane</keyword>
<dbReference type="GO" id="GO:0005886">
    <property type="term" value="C:plasma membrane"/>
    <property type="evidence" value="ECO:0007669"/>
    <property type="project" value="UniProtKB-SubCell"/>
</dbReference>
<proteinExistence type="inferred from homology"/>
<evidence type="ECO:0000256" key="2">
    <source>
        <dbReference type="ARBA" id="ARBA00010532"/>
    </source>
</evidence>
<name>A0A9P0GJ62_9CUCU</name>
<protein>
    <recommendedName>
        <fullName evidence="11">Protein croquemort-like</fullName>
    </recommendedName>
</protein>
<dbReference type="GO" id="GO:0005737">
    <property type="term" value="C:cytoplasm"/>
    <property type="evidence" value="ECO:0007669"/>
    <property type="project" value="TreeGrafter"/>
</dbReference>
<sequence>MLRRPVMQDTKHCGRFCLLFTGIFLICFGSIVLIFFESIYDSFINHNLKFAPGTPAYENWAKTPRVQTDIYFFNWTNADQNKNHSIKPEFEEIGPYRFYEIRSKENITWHDDYVNYVTTTTTFFDQKNSPRNLSDVITTLNVVAVGITYVSRFQSFWTKKMISFGLSSKISDVYITKSAAELLFDGYDDPILGLLSKIPLISAVPEKGGMFFGRNGTPGLDGTYSMHFKNDHQFGSILLWNGKNQSDFFSGHCNNVKGTAGEFLPLNRQRDQILLYSSDLCKTLALKYVEDVVVKGVKGYKYSAEYGFDNGTVYPENSCYCTGECIPTGVFNVSSCRMGSPTFLSFPHFFNADPVYRESVKGMKPNKTLHEFYMIVEPKTGIIMEVQGGMQVNMLLQPISSIRLYEKVPKVYVPIFHINHIAHLSDEVAEGLWLLQNLPEYSSYFLYSVILLGCISFLGALVCLVNFKKSNVLANKKVTPIPQYEQVPLSEKKPGIVWKFK</sequence>
<keyword evidence="7" id="KW-0325">Glycoprotein</keyword>
<evidence type="ECO:0000256" key="6">
    <source>
        <dbReference type="ARBA" id="ARBA00023136"/>
    </source>
</evidence>
<evidence type="ECO:0008006" key="11">
    <source>
        <dbReference type="Google" id="ProtNLM"/>
    </source>
</evidence>